<dbReference type="GO" id="GO:0140662">
    <property type="term" value="F:ATP-dependent protein folding chaperone"/>
    <property type="evidence" value="ECO:0007669"/>
    <property type="project" value="InterPro"/>
</dbReference>
<keyword evidence="5" id="KW-0143">Chaperone</keyword>
<keyword evidence="4" id="KW-0346">Stress response</keyword>
<sequence>MSLHVSIDFGTSSTCTVVSVGGAEPQVVVIDGQPLVPSSVFAAADGTLFVGHEAERQAAVDPARFEPHPKRRIDEGELLLGSSVLKVGDVIRAVLQRAVGEARRFAGGATVDLLVLTHPADWGTVRTAELRQAATGLGKEIVMVPEPVAAAVFHSAGHGLPDGGALAVLDLGGGTVDASVVRKQGSSFQVLATRGEPNFGGADIDQALLDHVGQLVSGSDSEAWRRLVEGRDMADRRRRRVLRQDIRGAKETLSRHTYTDVPLPPPFSDAHVTRVDLEALIAGPLGKAADLVLTTLREGKVPRQQLAGVFLVGGSSRIPLVARLIHERSGVVPTTLDQPETVVARGALRAVRLDPDRSGGLAPAGAWAGASTVRAYPVVGPPSVGHPVGPGGTVGDSLSGARTVVIGGSDPTMPVARKRRRRKDRKLPWLIGAGAGVVVAAGVVATLIFTSGGEPRAEPDDPARHVAQYDYEFSYPADWKQVGGDPQKWQTLIGPQDGAQGSLVAIEEGKLGFDTDADRTRAVQQLRSEYEKRVAAGEQFSLFNASTSFAGRDVVYYREQLPDTTVEWYVLHQGQFRVSVGCKYGAVGKGDVVRACEQVIGSVKVR</sequence>
<accession>A0A840Q2S0</accession>
<evidence type="ECO:0000313" key="8">
    <source>
        <dbReference type="EMBL" id="MBB5154796.1"/>
    </source>
</evidence>
<dbReference type="InterPro" id="IPR018181">
    <property type="entry name" value="Heat_shock_70_CS"/>
</dbReference>
<dbReference type="EMBL" id="JACHIW010000001">
    <property type="protein sequence ID" value="MBB5154796.1"/>
    <property type="molecule type" value="Genomic_DNA"/>
</dbReference>
<keyword evidence="7" id="KW-0812">Transmembrane</keyword>
<evidence type="ECO:0000256" key="3">
    <source>
        <dbReference type="ARBA" id="ARBA00022840"/>
    </source>
</evidence>
<dbReference type="SUPFAM" id="SSF53067">
    <property type="entry name" value="Actin-like ATPase domain"/>
    <property type="match status" value="2"/>
</dbReference>
<evidence type="ECO:0000256" key="2">
    <source>
        <dbReference type="ARBA" id="ARBA00022741"/>
    </source>
</evidence>
<evidence type="ECO:0000256" key="6">
    <source>
        <dbReference type="RuleBase" id="RU003322"/>
    </source>
</evidence>
<evidence type="ECO:0000256" key="5">
    <source>
        <dbReference type="ARBA" id="ARBA00023186"/>
    </source>
</evidence>
<dbReference type="RefSeq" id="WP_184726258.1">
    <property type="nucleotide sequence ID" value="NZ_JACHIW010000001.1"/>
</dbReference>
<proteinExistence type="inferred from homology"/>
<keyword evidence="7" id="KW-0472">Membrane</keyword>
<dbReference type="Gene3D" id="3.30.420.40">
    <property type="match status" value="2"/>
</dbReference>
<dbReference type="InterPro" id="IPR013126">
    <property type="entry name" value="Hsp_70_fam"/>
</dbReference>
<protein>
    <submittedName>
        <fullName evidence="8">Type VII secretion-associated protein (TIGR03931 family)</fullName>
    </submittedName>
</protein>
<evidence type="ECO:0000256" key="1">
    <source>
        <dbReference type="ARBA" id="ARBA00007381"/>
    </source>
</evidence>
<dbReference type="Pfam" id="PF00012">
    <property type="entry name" value="HSP70"/>
    <property type="match status" value="1"/>
</dbReference>
<dbReference type="InterPro" id="IPR023840">
    <property type="entry name" value="T7SS_Rv3446c"/>
</dbReference>
<dbReference type="PROSITE" id="PS01036">
    <property type="entry name" value="HSP70_3"/>
    <property type="match status" value="1"/>
</dbReference>
<dbReference type="NCBIfam" id="TIGR03931">
    <property type="entry name" value="T7SS_Rv3446c"/>
    <property type="match status" value="1"/>
</dbReference>
<evidence type="ECO:0000256" key="7">
    <source>
        <dbReference type="SAM" id="Phobius"/>
    </source>
</evidence>
<dbReference type="Proteomes" id="UP000584374">
    <property type="component" value="Unassembled WGS sequence"/>
</dbReference>
<dbReference type="PROSITE" id="PS00329">
    <property type="entry name" value="HSP70_2"/>
    <property type="match status" value="1"/>
</dbReference>
<dbReference type="GO" id="GO:0005524">
    <property type="term" value="F:ATP binding"/>
    <property type="evidence" value="ECO:0007669"/>
    <property type="project" value="UniProtKB-KW"/>
</dbReference>
<gene>
    <name evidence="8" type="ORF">BJ970_002330</name>
</gene>
<dbReference type="PANTHER" id="PTHR19375">
    <property type="entry name" value="HEAT SHOCK PROTEIN 70KDA"/>
    <property type="match status" value="1"/>
</dbReference>
<name>A0A840Q2S0_9PSEU</name>
<dbReference type="AlphaFoldDB" id="A0A840Q2S0"/>
<dbReference type="PRINTS" id="PR00301">
    <property type="entry name" value="HEATSHOCK70"/>
</dbReference>
<keyword evidence="7" id="KW-1133">Transmembrane helix</keyword>
<reference evidence="8 9" key="1">
    <citation type="submission" date="2020-08" db="EMBL/GenBank/DDBJ databases">
        <title>Sequencing the genomes of 1000 actinobacteria strains.</title>
        <authorList>
            <person name="Klenk H.-P."/>
        </authorList>
    </citation>
    <scope>NUCLEOTIDE SEQUENCE [LARGE SCALE GENOMIC DNA]</scope>
    <source>
        <strain evidence="8 9">DSM 45584</strain>
    </source>
</reference>
<organism evidence="8 9">
    <name type="scientific">Saccharopolyspora phatthalungensis</name>
    <dbReference type="NCBI Taxonomy" id="664693"/>
    <lineage>
        <taxon>Bacteria</taxon>
        <taxon>Bacillati</taxon>
        <taxon>Actinomycetota</taxon>
        <taxon>Actinomycetes</taxon>
        <taxon>Pseudonocardiales</taxon>
        <taxon>Pseudonocardiaceae</taxon>
        <taxon>Saccharopolyspora</taxon>
    </lineage>
</organism>
<keyword evidence="2 6" id="KW-0547">Nucleotide-binding</keyword>
<keyword evidence="3 6" id="KW-0067">ATP-binding</keyword>
<dbReference type="InterPro" id="IPR043129">
    <property type="entry name" value="ATPase_NBD"/>
</dbReference>
<dbReference type="Gene3D" id="3.90.640.10">
    <property type="entry name" value="Actin, Chain A, domain 4"/>
    <property type="match status" value="1"/>
</dbReference>
<evidence type="ECO:0000313" key="9">
    <source>
        <dbReference type="Proteomes" id="UP000584374"/>
    </source>
</evidence>
<comment type="caution">
    <text evidence="8">The sequence shown here is derived from an EMBL/GenBank/DDBJ whole genome shotgun (WGS) entry which is preliminary data.</text>
</comment>
<evidence type="ECO:0000256" key="4">
    <source>
        <dbReference type="ARBA" id="ARBA00023016"/>
    </source>
</evidence>
<keyword evidence="9" id="KW-1185">Reference proteome</keyword>
<comment type="similarity">
    <text evidence="1 6">Belongs to the heat shock protein 70 family.</text>
</comment>
<feature type="transmembrane region" description="Helical" evidence="7">
    <location>
        <begin position="427"/>
        <end position="449"/>
    </location>
</feature>